<dbReference type="Proteomes" id="UP000036932">
    <property type="component" value="Unassembled WGS sequence"/>
</dbReference>
<dbReference type="EMBL" id="LIUT01000001">
    <property type="protein sequence ID" value="KOR90630.1"/>
    <property type="molecule type" value="Genomic_DNA"/>
</dbReference>
<keyword evidence="4 7" id="KW-0812">Transmembrane</keyword>
<comment type="caution">
    <text evidence="9">The sequence shown here is derived from an EMBL/GenBank/DDBJ whole genome shotgun (WGS) entry which is preliminary data.</text>
</comment>
<dbReference type="PATRIC" id="fig|1705565.3.peg.2878"/>
<evidence type="ECO:0000259" key="8">
    <source>
        <dbReference type="PROSITE" id="PS50928"/>
    </source>
</evidence>
<evidence type="ECO:0000256" key="7">
    <source>
        <dbReference type="RuleBase" id="RU363032"/>
    </source>
</evidence>
<feature type="transmembrane region" description="Helical" evidence="7">
    <location>
        <begin position="76"/>
        <end position="98"/>
    </location>
</feature>
<evidence type="ECO:0000256" key="5">
    <source>
        <dbReference type="ARBA" id="ARBA00022989"/>
    </source>
</evidence>
<dbReference type="GO" id="GO:0005886">
    <property type="term" value="C:plasma membrane"/>
    <property type="evidence" value="ECO:0007669"/>
    <property type="project" value="UniProtKB-SubCell"/>
</dbReference>
<accession>A0A0M1P8H6</accession>
<keyword evidence="5 7" id="KW-1133">Transmembrane helix</keyword>
<name>A0A0M1P8H6_9BACL</name>
<evidence type="ECO:0000313" key="9">
    <source>
        <dbReference type="EMBL" id="KOR90630.1"/>
    </source>
</evidence>
<comment type="similarity">
    <text evidence="7">Belongs to the binding-protein-dependent transport system permease family.</text>
</comment>
<reference evidence="10" key="1">
    <citation type="submission" date="2015-08" db="EMBL/GenBank/DDBJ databases">
        <title>Genome sequencing project for genomic taxonomy and phylogenomics of Bacillus-like bacteria.</title>
        <authorList>
            <person name="Liu B."/>
            <person name="Wang J."/>
            <person name="Zhu Y."/>
            <person name="Liu G."/>
            <person name="Chen Q."/>
            <person name="Chen Z."/>
            <person name="Lan J."/>
            <person name="Che J."/>
            <person name="Ge C."/>
            <person name="Shi H."/>
            <person name="Pan Z."/>
            <person name="Liu X."/>
        </authorList>
    </citation>
    <scope>NUCLEOTIDE SEQUENCE [LARGE SCALE GENOMIC DNA]</scope>
    <source>
        <strain evidence="10">FJAT-22460</strain>
    </source>
</reference>
<evidence type="ECO:0000256" key="1">
    <source>
        <dbReference type="ARBA" id="ARBA00004651"/>
    </source>
</evidence>
<dbReference type="AlphaFoldDB" id="A0A0M1P8H6"/>
<keyword evidence="6 7" id="KW-0472">Membrane</keyword>
<proteinExistence type="inferred from homology"/>
<dbReference type="GO" id="GO:0055085">
    <property type="term" value="P:transmembrane transport"/>
    <property type="evidence" value="ECO:0007669"/>
    <property type="project" value="InterPro"/>
</dbReference>
<evidence type="ECO:0000256" key="6">
    <source>
        <dbReference type="ARBA" id="ARBA00023136"/>
    </source>
</evidence>
<feature type="transmembrane region" description="Helical" evidence="7">
    <location>
        <begin position="249"/>
        <end position="270"/>
    </location>
</feature>
<dbReference type="SUPFAM" id="SSF161098">
    <property type="entry name" value="MetI-like"/>
    <property type="match status" value="1"/>
</dbReference>
<organism evidence="9 10">
    <name type="scientific">Paenibacillus solani</name>
    <dbReference type="NCBI Taxonomy" id="1705565"/>
    <lineage>
        <taxon>Bacteria</taxon>
        <taxon>Bacillati</taxon>
        <taxon>Bacillota</taxon>
        <taxon>Bacilli</taxon>
        <taxon>Bacillales</taxon>
        <taxon>Paenibacillaceae</taxon>
        <taxon>Paenibacillus</taxon>
    </lineage>
</organism>
<dbReference type="InterPro" id="IPR000515">
    <property type="entry name" value="MetI-like"/>
</dbReference>
<evidence type="ECO:0000256" key="4">
    <source>
        <dbReference type="ARBA" id="ARBA00022692"/>
    </source>
</evidence>
<dbReference type="CDD" id="cd06261">
    <property type="entry name" value="TM_PBP2"/>
    <property type="match status" value="1"/>
</dbReference>
<sequence length="285" mass="31952">MTGRERKQKDSPWIHIVLMGYVLISLYPLLWAFQNSFKRHVDIISYPFAPIKNFTIQNYIDAWNTSNVNVYLANSFIVSIIASAATVVMAAMTAYALVRIPYKRINQAIMTVLLLAIMVPGATILVPLYAFVRNFENYFGFQIYDTYLSLIFPYATFGLAISVMIIKAFMSAMSKELEEAAVMDGLNIFGLFFRIVFPICLPALVSVFIVNYLNNWNEFIMANLLLSKESLRTLAVGVAAFKDMLNTNYGGLFAATMYSVIPVVVVYVILQDKIIDGLTAGSLKG</sequence>
<dbReference type="PANTHER" id="PTHR32243:SF24">
    <property type="entry name" value="DIACETYLCHITOBIOSE UPTAKE SYSTEM PERMEASE PROTEIN NGCG"/>
    <property type="match status" value="1"/>
</dbReference>
<evidence type="ECO:0000256" key="2">
    <source>
        <dbReference type="ARBA" id="ARBA00022448"/>
    </source>
</evidence>
<keyword evidence="10" id="KW-1185">Reference proteome</keyword>
<dbReference type="PROSITE" id="PS50928">
    <property type="entry name" value="ABC_TM1"/>
    <property type="match status" value="1"/>
</dbReference>
<dbReference type="InterPro" id="IPR035906">
    <property type="entry name" value="MetI-like_sf"/>
</dbReference>
<feature type="domain" description="ABC transmembrane type-1" evidence="8">
    <location>
        <begin position="72"/>
        <end position="270"/>
    </location>
</feature>
<keyword evidence="3" id="KW-1003">Cell membrane</keyword>
<feature type="transmembrane region" description="Helical" evidence="7">
    <location>
        <begin position="12"/>
        <end position="33"/>
    </location>
</feature>
<feature type="transmembrane region" description="Helical" evidence="7">
    <location>
        <begin position="191"/>
        <end position="213"/>
    </location>
</feature>
<feature type="transmembrane region" description="Helical" evidence="7">
    <location>
        <begin position="151"/>
        <end position="170"/>
    </location>
</feature>
<comment type="subcellular location">
    <subcellularLocation>
        <location evidence="1 7">Cell membrane</location>
        <topology evidence="1 7">Multi-pass membrane protein</topology>
    </subcellularLocation>
</comment>
<dbReference type="InterPro" id="IPR050901">
    <property type="entry name" value="BP-dep_ABC_trans_perm"/>
</dbReference>
<dbReference type="OrthoDB" id="187395at2"/>
<dbReference type="Gene3D" id="1.10.3720.10">
    <property type="entry name" value="MetI-like"/>
    <property type="match status" value="1"/>
</dbReference>
<dbReference type="PANTHER" id="PTHR32243">
    <property type="entry name" value="MALTOSE TRANSPORT SYSTEM PERMEASE-RELATED"/>
    <property type="match status" value="1"/>
</dbReference>
<gene>
    <name evidence="9" type="ORF">AM231_04950</name>
</gene>
<feature type="transmembrane region" description="Helical" evidence="7">
    <location>
        <begin position="110"/>
        <end position="131"/>
    </location>
</feature>
<keyword evidence="2 7" id="KW-0813">Transport</keyword>
<dbReference type="Pfam" id="PF00528">
    <property type="entry name" value="BPD_transp_1"/>
    <property type="match status" value="1"/>
</dbReference>
<protein>
    <submittedName>
        <fullName evidence="9">Sugar ABC transporter permease</fullName>
    </submittedName>
</protein>
<evidence type="ECO:0000313" key="10">
    <source>
        <dbReference type="Proteomes" id="UP000036932"/>
    </source>
</evidence>
<evidence type="ECO:0000256" key="3">
    <source>
        <dbReference type="ARBA" id="ARBA00022475"/>
    </source>
</evidence>